<evidence type="ECO:0000313" key="1">
    <source>
        <dbReference type="EMBL" id="KJP86524.1"/>
    </source>
</evidence>
<evidence type="ECO:0000313" key="2">
    <source>
        <dbReference type="Proteomes" id="UP000054561"/>
    </source>
</evidence>
<gene>
    <name evidence="1" type="ORF">AK88_03815</name>
</gene>
<dbReference type="AlphaFoldDB" id="A0A0D9QHL7"/>
<protein>
    <submittedName>
        <fullName evidence="1">Uncharacterized protein</fullName>
    </submittedName>
</protein>
<dbReference type="Proteomes" id="UP000054561">
    <property type="component" value="Unassembled WGS sequence"/>
</dbReference>
<dbReference type="EMBL" id="KQ001691">
    <property type="protein sequence ID" value="KJP86524.1"/>
    <property type="molecule type" value="Genomic_DNA"/>
</dbReference>
<reference evidence="1 2" key="1">
    <citation type="submission" date="2014-03" db="EMBL/GenBank/DDBJ databases">
        <title>The Genome Sequence of Plasmodium fragile nilgiri.</title>
        <authorList>
            <consortium name="The Broad Institute Genomics Platform"/>
            <consortium name="The Broad Institute Genome Sequencing Center for Infectious Disease"/>
            <person name="Neafsey D."/>
            <person name="Duraisingh M."/>
            <person name="Young S.K."/>
            <person name="Zeng Q."/>
            <person name="Gargeya S."/>
            <person name="Abouelleil A."/>
            <person name="Alvarado L."/>
            <person name="Chapman S.B."/>
            <person name="Gainer-Dewar J."/>
            <person name="Goldberg J."/>
            <person name="Griggs A."/>
            <person name="Gujja S."/>
            <person name="Hansen M."/>
            <person name="Howarth C."/>
            <person name="Imamovic A."/>
            <person name="Larimer J."/>
            <person name="Pearson M."/>
            <person name="Poon T.W."/>
            <person name="Priest M."/>
            <person name="Roberts A."/>
            <person name="Saif S."/>
            <person name="Shea T."/>
            <person name="Sykes S."/>
            <person name="Wortman J."/>
            <person name="Nusbaum C."/>
            <person name="Birren B."/>
        </authorList>
    </citation>
    <scope>NUCLEOTIDE SEQUENCE [LARGE SCALE GENOMIC DNA]</scope>
    <source>
        <strain evidence="2">nilgiri</strain>
    </source>
</reference>
<name>A0A0D9QHL7_PLAFR</name>
<keyword evidence="2" id="KW-1185">Reference proteome</keyword>
<organism evidence="1 2">
    <name type="scientific">Plasmodium fragile</name>
    <dbReference type="NCBI Taxonomy" id="5857"/>
    <lineage>
        <taxon>Eukaryota</taxon>
        <taxon>Sar</taxon>
        <taxon>Alveolata</taxon>
        <taxon>Apicomplexa</taxon>
        <taxon>Aconoidasida</taxon>
        <taxon>Haemosporida</taxon>
        <taxon>Plasmodiidae</taxon>
        <taxon>Plasmodium</taxon>
        <taxon>Plasmodium (Plasmodium)</taxon>
    </lineage>
</organism>
<sequence length="103" mass="11668">MLLAGGFLQRRDKQETHVQRGNYERNVNLLLNQCEEGRTFKFVVIVRGEELILKGKAYENGAFIEVGKFLLNNTDGPITAIQVHTGQGNEDSFLLESSIKMNR</sequence>
<dbReference type="RefSeq" id="XP_012336848.1">
    <property type="nucleotide sequence ID" value="XM_012481425.1"/>
</dbReference>
<accession>A0A0D9QHL7</accession>
<dbReference type="VEuPathDB" id="PlasmoDB:AK88_03815"/>
<dbReference type="GeneID" id="24269129"/>
<proteinExistence type="predicted"/>